<gene>
    <name evidence="1" type="ORF">AEA09_11225</name>
</gene>
<organism evidence="1 2">
    <name type="scientific">Lysinibacillus contaminans</name>
    <dbReference type="NCBI Taxonomy" id="1293441"/>
    <lineage>
        <taxon>Bacteria</taxon>
        <taxon>Bacillati</taxon>
        <taxon>Bacillota</taxon>
        <taxon>Bacilli</taxon>
        <taxon>Bacillales</taxon>
        <taxon>Bacillaceae</taxon>
        <taxon>Lysinibacillus</taxon>
    </lineage>
</organism>
<evidence type="ECO:0000313" key="2">
    <source>
        <dbReference type="Proteomes" id="UP000050668"/>
    </source>
</evidence>
<dbReference type="Proteomes" id="UP000050668">
    <property type="component" value="Unassembled WGS sequence"/>
</dbReference>
<dbReference type="RefSeq" id="WP_053583920.1">
    <property type="nucleotide sequence ID" value="NZ_LGRV01000003.1"/>
</dbReference>
<evidence type="ECO:0000313" key="1">
    <source>
        <dbReference type="EMBL" id="KOS69060.1"/>
    </source>
</evidence>
<dbReference type="EMBL" id="LGRV01000003">
    <property type="protein sequence ID" value="KOS69060.1"/>
    <property type="molecule type" value="Genomic_DNA"/>
</dbReference>
<protein>
    <submittedName>
        <fullName evidence="1">Uncharacterized protein</fullName>
    </submittedName>
</protein>
<proteinExistence type="predicted"/>
<name>A0ABR5K314_9BACI</name>
<reference evidence="2" key="1">
    <citation type="submission" date="2015-07" db="EMBL/GenBank/DDBJ databases">
        <title>Fjat-14205 dsm 2895.</title>
        <authorList>
            <person name="Liu B."/>
            <person name="Wang J."/>
            <person name="Zhu Y."/>
            <person name="Liu G."/>
            <person name="Chen Q."/>
            <person name="Chen Z."/>
            <person name="Lan J."/>
            <person name="Che J."/>
            <person name="Ge C."/>
            <person name="Shi H."/>
            <person name="Pan Z."/>
            <person name="Liu X."/>
        </authorList>
    </citation>
    <scope>NUCLEOTIDE SEQUENCE [LARGE SCALE GENOMIC DNA]</scope>
    <source>
        <strain evidence="2">DSM 25560</strain>
    </source>
</reference>
<accession>A0ABR5K314</accession>
<sequence>MIISAEITEQPIAGQFDEIIYEVSSPTTIDWTWVKFEDENYYEWYGQFRGLPKSIALSTKHNKVLILTSDYLIEIDCISKKMTSFESIYEEQKIYQDLTVTPDGDFIIADYYSIELVGALLDERQTIESPKPMDMIKFNGWIDNHLQISCLEFPTNIKIKLELDTNSMKIHEK</sequence>
<keyword evidence="2" id="KW-1185">Reference proteome</keyword>
<comment type="caution">
    <text evidence="1">The sequence shown here is derived from an EMBL/GenBank/DDBJ whole genome shotgun (WGS) entry which is preliminary data.</text>
</comment>